<dbReference type="Proteomes" id="UP000440716">
    <property type="component" value="Unassembled WGS sequence"/>
</dbReference>
<evidence type="ECO:0000313" key="2">
    <source>
        <dbReference type="EMBL" id="MVA58112.1"/>
    </source>
</evidence>
<dbReference type="Proteomes" id="UP000477951">
    <property type="component" value="Unassembled WGS sequence"/>
</dbReference>
<reference evidence="3 4" key="1">
    <citation type="submission" date="2019-12" db="EMBL/GenBank/DDBJ databases">
        <title>Whole-genome sequencing of Allorhizobium vitis.</title>
        <authorList>
            <person name="Gan H.M."/>
            <person name="Szegedi E."/>
            <person name="Burr T."/>
            <person name="Savka M.A."/>
        </authorList>
    </citation>
    <scope>NUCLEOTIDE SEQUENCE [LARGE SCALE GENOMIC DNA]</scope>
    <source>
        <strain evidence="2 3">CG415</strain>
        <strain evidence="1 4">CG516</strain>
    </source>
</reference>
<dbReference type="Gene3D" id="3.40.50.300">
    <property type="entry name" value="P-loop containing nucleotide triphosphate hydrolases"/>
    <property type="match status" value="1"/>
</dbReference>
<gene>
    <name evidence="2" type="ORF">GOZ88_18575</name>
    <name evidence="1" type="ORF">GOZ90_01260</name>
</gene>
<dbReference type="RefSeq" id="WP_156592050.1">
    <property type="nucleotide sequence ID" value="NZ_WPHR01000001.1"/>
</dbReference>
<dbReference type="AlphaFoldDB" id="A0A6L6V935"/>
<protein>
    <recommendedName>
        <fullName evidence="5">Sulfotransferase</fullName>
    </recommendedName>
</protein>
<evidence type="ECO:0008006" key="5">
    <source>
        <dbReference type="Google" id="ProtNLM"/>
    </source>
</evidence>
<evidence type="ECO:0000313" key="1">
    <source>
        <dbReference type="EMBL" id="MUZ71291.1"/>
    </source>
</evidence>
<evidence type="ECO:0000313" key="4">
    <source>
        <dbReference type="Proteomes" id="UP000477951"/>
    </source>
</evidence>
<organism evidence="1 4">
    <name type="scientific">Agrobacterium vitis</name>
    <name type="common">Rhizobium vitis</name>
    <dbReference type="NCBI Taxonomy" id="373"/>
    <lineage>
        <taxon>Bacteria</taxon>
        <taxon>Pseudomonadati</taxon>
        <taxon>Pseudomonadota</taxon>
        <taxon>Alphaproteobacteria</taxon>
        <taxon>Hyphomicrobiales</taxon>
        <taxon>Rhizobiaceae</taxon>
        <taxon>Rhizobium/Agrobacterium group</taxon>
        <taxon>Agrobacterium</taxon>
    </lineage>
</organism>
<comment type="caution">
    <text evidence="1">The sequence shown here is derived from an EMBL/GenBank/DDBJ whole genome shotgun (WGS) entry which is preliminary data.</text>
</comment>
<proteinExistence type="predicted"/>
<dbReference type="SUPFAM" id="SSF52540">
    <property type="entry name" value="P-loop containing nucleoside triphosphate hydrolases"/>
    <property type="match status" value="1"/>
</dbReference>
<dbReference type="InterPro" id="IPR027417">
    <property type="entry name" value="P-loop_NTPase"/>
</dbReference>
<dbReference type="EMBL" id="WPHR01000001">
    <property type="protein sequence ID" value="MUZ71291.1"/>
    <property type="molecule type" value="Genomic_DNA"/>
</dbReference>
<accession>A0A6L6V935</accession>
<evidence type="ECO:0000313" key="3">
    <source>
        <dbReference type="Proteomes" id="UP000440716"/>
    </source>
</evidence>
<dbReference type="EMBL" id="WPHU01000008">
    <property type="protein sequence ID" value="MVA58112.1"/>
    <property type="molecule type" value="Genomic_DNA"/>
</dbReference>
<name>A0A6L6V935_AGRVI</name>
<sequence length="365" mass="39848">MEHAVGIRTNDKAGSNLEDTLGQTLADISTLAPREALSLGMDYLSSVPQNRALEVAAALCHANPFFLPAVSDGDAQGLTLSTSQLAELTFRARLTASRARQPNVLVACAPKSASTFISMALVQALDIPLANLALPSLTPGSGSALGGNLRSQETDELALMRHGLNGRGYVAQHHIRCTPYLARQMALYNIRPIVTVRNFFDTLISLDDMFQSWRASNRPVDTIFFDDGLPINYHHLPFEERLDMLVAAQAVWYAQFLLSWQRCEMLNLVKPLWVSYETDFLGDKAVLADRIATFTGADSQAAQKITEALADKRDGERKRINQGIAGRGAEVPDNIRRQAMAIFDRYAGYGDLTLLTGPVAAKTAA</sequence>